<evidence type="ECO:0000256" key="1">
    <source>
        <dbReference type="ARBA" id="ARBA00022737"/>
    </source>
</evidence>
<dbReference type="InterPro" id="IPR004341">
    <property type="entry name" value="CAT_RNA-bd_dom"/>
</dbReference>
<dbReference type="PANTHER" id="PTHR30185:SF15">
    <property type="entry name" value="CRYPTIC BETA-GLUCOSIDE BGL OPERON ANTITERMINATOR"/>
    <property type="match status" value="1"/>
</dbReference>
<comment type="caution">
    <text evidence="3">The sequence shown here is derived from an EMBL/GenBank/DDBJ whole genome shotgun (WGS) entry which is preliminary data.</text>
</comment>
<evidence type="ECO:0000313" key="4">
    <source>
        <dbReference type="Proteomes" id="UP000649075"/>
    </source>
</evidence>
<dbReference type="Gene3D" id="1.10.1790.10">
    <property type="entry name" value="PRD domain"/>
    <property type="match status" value="2"/>
</dbReference>
<dbReference type="InterPro" id="IPR036634">
    <property type="entry name" value="PRD_sf"/>
</dbReference>
<feature type="domain" description="PRD" evidence="2">
    <location>
        <begin position="67"/>
        <end position="172"/>
    </location>
</feature>
<evidence type="ECO:0000259" key="2">
    <source>
        <dbReference type="PROSITE" id="PS51372"/>
    </source>
</evidence>
<keyword evidence="4" id="KW-1185">Reference proteome</keyword>
<gene>
    <name evidence="3" type="ORF">H8911_01700</name>
</gene>
<protein>
    <submittedName>
        <fullName evidence="3">PRD domain-containing protein</fullName>
    </submittedName>
</protein>
<dbReference type="PANTHER" id="PTHR30185">
    <property type="entry name" value="CRYPTIC BETA-GLUCOSIDE BGL OPERON ANTITERMINATOR"/>
    <property type="match status" value="1"/>
</dbReference>
<name>A0ABR7KFN9_9FIRM</name>
<organism evidence="3 4">
    <name type="scientific">Holdemanella hominis</name>
    <dbReference type="NCBI Taxonomy" id="2764327"/>
    <lineage>
        <taxon>Bacteria</taxon>
        <taxon>Bacillati</taxon>
        <taxon>Bacillota</taxon>
        <taxon>Erysipelotrichia</taxon>
        <taxon>Erysipelotrichales</taxon>
        <taxon>Erysipelotrichaceae</taxon>
        <taxon>Holdemanella</taxon>
    </lineage>
</organism>
<dbReference type="SUPFAM" id="SSF63520">
    <property type="entry name" value="PTS-regulatory domain, PRD"/>
    <property type="match status" value="2"/>
</dbReference>
<dbReference type="Gene3D" id="2.30.24.10">
    <property type="entry name" value="CAT RNA-binding domain"/>
    <property type="match status" value="1"/>
</dbReference>
<dbReference type="SMART" id="SM01061">
    <property type="entry name" value="CAT_RBD"/>
    <property type="match status" value="1"/>
</dbReference>
<evidence type="ECO:0000313" key="3">
    <source>
        <dbReference type="EMBL" id="MBC6011473.1"/>
    </source>
</evidence>
<dbReference type="RefSeq" id="WP_186998505.1">
    <property type="nucleotide sequence ID" value="NZ_JACRWH010000003.1"/>
</dbReference>
<dbReference type="InterPro" id="IPR011608">
    <property type="entry name" value="PRD"/>
</dbReference>
<dbReference type="Pfam" id="PF00874">
    <property type="entry name" value="PRD"/>
    <property type="match status" value="2"/>
</dbReference>
<keyword evidence="1" id="KW-0677">Repeat</keyword>
<proteinExistence type="predicted"/>
<dbReference type="Pfam" id="PF03123">
    <property type="entry name" value="CAT_RBD"/>
    <property type="match status" value="1"/>
</dbReference>
<dbReference type="EMBL" id="JACRWH010000003">
    <property type="protein sequence ID" value="MBC6011473.1"/>
    <property type="molecule type" value="Genomic_DNA"/>
</dbReference>
<dbReference type="Proteomes" id="UP000649075">
    <property type="component" value="Unassembled WGS sequence"/>
</dbReference>
<sequence>MNYVIKKVLNSSVVLVSDHENNEFILLGKGIGYGKKVGESIDQSASNQIFVPVENTKSKQFEELMDDIPIDILTITQEIIVEAQKLLECEFNKSLYLILADHLNFAVQRVRDGIVITNRVFWEIKNYYPKEFKAGLMAIYMFEEKLGITLPEEEAANIAFHFANATMGKQESHDTMKYAKVIGEIINIVIFSLNRNVDRQSAHYMRFVTHIKFFVERYFTNSMLNNQNDLLYNQMKSAYPKEMAVALKIKAFLEQKYGTPLTNEEVTFLVVHIARIMKG</sequence>
<dbReference type="SUPFAM" id="SSF50151">
    <property type="entry name" value="SacY-like RNA-binding domain"/>
    <property type="match status" value="1"/>
</dbReference>
<reference evidence="3 4" key="1">
    <citation type="submission" date="2020-08" db="EMBL/GenBank/DDBJ databases">
        <authorList>
            <person name="Liu C."/>
            <person name="Sun Q."/>
        </authorList>
    </citation>
    <scope>NUCLEOTIDE SEQUENCE [LARGE SCALE GENOMIC DNA]</scope>
    <source>
        <strain evidence="3 4">L34</strain>
    </source>
</reference>
<dbReference type="InterPro" id="IPR036650">
    <property type="entry name" value="CAT_RNA-bd_dom_sf"/>
</dbReference>
<feature type="domain" description="PRD" evidence="2">
    <location>
        <begin position="173"/>
        <end position="279"/>
    </location>
</feature>
<dbReference type="PROSITE" id="PS51372">
    <property type="entry name" value="PRD_2"/>
    <property type="match status" value="2"/>
</dbReference>
<dbReference type="InterPro" id="IPR050661">
    <property type="entry name" value="BglG_antiterminators"/>
</dbReference>
<accession>A0ABR7KFN9</accession>